<evidence type="ECO:0000256" key="1">
    <source>
        <dbReference type="SAM" id="MobiDB-lite"/>
    </source>
</evidence>
<dbReference type="GeneID" id="104754161"/>
<feature type="compositionally biased region" description="Polar residues" evidence="1">
    <location>
        <begin position="151"/>
        <end position="161"/>
    </location>
</feature>
<dbReference type="Proteomes" id="UP000694864">
    <property type="component" value="Chromosome 16"/>
</dbReference>
<feature type="compositionally biased region" description="Polar residues" evidence="1">
    <location>
        <begin position="25"/>
        <end position="42"/>
    </location>
</feature>
<dbReference type="PANTHER" id="PTHR23198:SF25">
    <property type="entry name" value="F2K11.10-RELATED"/>
    <property type="match status" value="1"/>
</dbReference>
<dbReference type="RefSeq" id="XP_010474602.1">
    <property type="nucleotide sequence ID" value="XM_010476300.2"/>
</dbReference>
<dbReference type="InterPro" id="IPR037665">
    <property type="entry name" value="Nucleoporin_S59-like"/>
</dbReference>
<organism evidence="2 3">
    <name type="scientific">Camelina sativa</name>
    <name type="common">False flax</name>
    <name type="synonym">Myagrum sativum</name>
    <dbReference type="NCBI Taxonomy" id="90675"/>
    <lineage>
        <taxon>Eukaryota</taxon>
        <taxon>Viridiplantae</taxon>
        <taxon>Streptophyta</taxon>
        <taxon>Embryophyta</taxon>
        <taxon>Tracheophyta</taxon>
        <taxon>Spermatophyta</taxon>
        <taxon>Magnoliopsida</taxon>
        <taxon>eudicotyledons</taxon>
        <taxon>Gunneridae</taxon>
        <taxon>Pentapetalae</taxon>
        <taxon>rosids</taxon>
        <taxon>malvids</taxon>
        <taxon>Brassicales</taxon>
        <taxon>Brassicaceae</taxon>
        <taxon>Camelineae</taxon>
        <taxon>Camelina</taxon>
    </lineage>
</organism>
<accession>A0ABM0WQ75</accession>
<sequence>MRIDFSEPECRNCYHCRTSGWLNNSQESQPRSVIGSSVTSIPVSPGPVQEHHSVTVGSTSTSFSFGSAPAAISTSTSLPFSFGPVQSVPATQSPATIANAFGSPSQRPASQAPVLATSSGSGASETSTSSSSSSDHSSSPFRLGSAPAATASVSSGPTQSIFKGPVQVNTGSGASATSTSSTSSPPQSSSFIGFAPAFTSVSSASTQPLFGFGASSAPTPTLFGVGAIQEPVQAGASSSAPCIGFPPVTSSSTTRTVFGGSLFGQTQRFGASSTSAFSRFGCVPASPASGSSAFTSVFGYTPPASSYSNRFGQNHRSIFDTHTEGLHSQFGSNSGANTSFPGFGVGYLPGTSSNLLSPNPPNFAGRSVGGVGPQPFGLNGATTASPSSPFSAPSIFSSNPNIGSQPFFASHGWSNHTEQGSRIPGYAPTTPDDGQNKPAWVLSTEKGEGTYISISASKPYQHKSHEELRWDDYKRGDKGGWFPGARTSPIGSRPNFDYTIPTGFFPGMTRYQSSISPPSTTVPPINSSVQRPHETATVPPPAHGCTACGATSSSSASGHSTFNGATSPPLAATTPPGMFFPTTGFGPMMFGTPLSVQGTTPPSAATTPPGMFFPTTGFGPMSFGTNLAIQVTTPALQAYPVQGYLFLPFAAMNLQ</sequence>
<dbReference type="PANTHER" id="PTHR23198">
    <property type="entry name" value="NUCLEOPORIN"/>
    <property type="match status" value="1"/>
</dbReference>
<feature type="region of interest" description="Disordered" evidence="1">
    <location>
        <begin position="96"/>
        <end position="187"/>
    </location>
</feature>
<feature type="compositionally biased region" description="Low complexity" evidence="1">
    <location>
        <begin position="170"/>
        <end position="187"/>
    </location>
</feature>
<feature type="compositionally biased region" description="Low complexity" evidence="1">
    <location>
        <begin position="514"/>
        <end position="529"/>
    </location>
</feature>
<keyword evidence="2" id="KW-1185">Reference proteome</keyword>
<proteinExistence type="predicted"/>
<evidence type="ECO:0000313" key="3">
    <source>
        <dbReference type="RefSeq" id="XP_010474602.1"/>
    </source>
</evidence>
<feature type="compositionally biased region" description="Low complexity" evidence="1">
    <location>
        <begin position="117"/>
        <end position="139"/>
    </location>
</feature>
<reference evidence="2" key="1">
    <citation type="journal article" date="2014" name="Nat. Commun.">
        <title>The emerging biofuel crop Camelina sativa retains a highly undifferentiated hexaploid genome structure.</title>
        <authorList>
            <person name="Kagale S."/>
            <person name="Koh C."/>
            <person name="Nixon J."/>
            <person name="Bollina V."/>
            <person name="Clarke W.E."/>
            <person name="Tuteja R."/>
            <person name="Spillane C."/>
            <person name="Robinson S.J."/>
            <person name="Links M.G."/>
            <person name="Clarke C."/>
            <person name="Higgins E.E."/>
            <person name="Huebert T."/>
            <person name="Sharpe A.G."/>
            <person name="Parkin I.A."/>
        </authorList>
    </citation>
    <scope>NUCLEOTIDE SEQUENCE [LARGE SCALE GENOMIC DNA]</scope>
    <source>
        <strain evidence="2">cv. DH55</strain>
    </source>
</reference>
<feature type="region of interest" description="Disordered" evidence="1">
    <location>
        <begin position="25"/>
        <end position="60"/>
    </location>
</feature>
<dbReference type="Gene3D" id="1.10.10.2360">
    <property type="match status" value="1"/>
</dbReference>
<name>A0ABM0WQ75_CAMSA</name>
<feature type="region of interest" description="Disordered" evidence="1">
    <location>
        <begin position="514"/>
        <end position="540"/>
    </location>
</feature>
<evidence type="ECO:0000313" key="2">
    <source>
        <dbReference type="Proteomes" id="UP000694864"/>
    </source>
</evidence>
<protein>
    <submittedName>
        <fullName evidence="3">Nuclear pore complex protein NUP62-like</fullName>
    </submittedName>
</protein>
<feature type="compositionally biased region" description="Polar residues" evidence="1">
    <location>
        <begin position="96"/>
        <end position="109"/>
    </location>
</feature>
<feature type="region of interest" description="Disordered" evidence="1">
    <location>
        <begin position="358"/>
        <end position="439"/>
    </location>
</feature>
<feature type="compositionally biased region" description="Low complexity" evidence="1">
    <location>
        <begin position="384"/>
        <end position="402"/>
    </location>
</feature>
<reference evidence="3" key="2">
    <citation type="submission" date="2025-08" db="UniProtKB">
        <authorList>
            <consortium name="RefSeq"/>
        </authorList>
    </citation>
    <scope>IDENTIFICATION</scope>
    <source>
        <tissue evidence="3">Leaf</tissue>
    </source>
</reference>
<gene>
    <name evidence="3" type="primary">LOC104754161</name>
</gene>